<dbReference type="Pfam" id="PF01494">
    <property type="entry name" value="FAD_binding_3"/>
    <property type="match status" value="1"/>
</dbReference>
<dbReference type="AlphaFoldDB" id="A0A813UFF7"/>
<sequence length="168" mass="19374">MDIIVVGGSLAGLFAGLVLKRLGHNVHILERNPTRYYQGNGAGISVGPELRDYMDKFDKTGRNFIIPSMFRRFLDIHGNEIHREDWIRPTTSWDLMYYILRANFDGLDKVYFRTFTNESIFGKLLCLKSNMNNTIFPLTATHTQLNNETKLRSKMATNKSHDNKNTQT</sequence>
<dbReference type="SUPFAM" id="SSF51905">
    <property type="entry name" value="FAD/NAD(P)-binding domain"/>
    <property type="match status" value="1"/>
</dbReference>
<reference evidence="2" key="1">
    <citation type="submission" date="2021-02" db="EMBL/GenBank/DDBJ databases">
        <authorList>
            <person name="Nowell W R."/>
        </authorList>
    </citation>
    <scope>NUCLEOTIDE SEQUENCE</scope>
</reference>
<dbReference type="GO" id="GO:0071949">
    <property type="term" value="F:FAD binding"/>
    <property type="evidence" value="ECO:0007669"/>
    <property type="project" value="InterPro"/>
</dbReference>
<dbReference type="PANTHER" id="PTHR47469">
    <property type="entry name" value="MONOOXYGENASE-LIKE"/>
    <property type="match status" value="1"/>
</dbReference>
<name>A0A813UFF7_9BILA</name>
<proteinExistence type="predicted"/>
<feature type="domain" description="FAD-binding" evidence="1">
    <location>
        <begin position="2"/>
        <end position="45"/>
    </location>
</feature>
<dbReference type="InterPro" id="IPR036188">
    <property type="entry name" value="FAD/NAD-bd_sf"/>
</dbReference>
<evidence type="ECO:0000313" key="2">
    <source>
        <dbReference type="EMBL" id="CAF0825171.1"/>
    </source>
</evidence>
<evidence type="ECO:0000313" key="3">
    <source>
        <dbReference type="Proteomes" id="UP000663860"/>
    </source>
</evidence>
<comment type="caution">
    <text evidence="2">The sequence shown here is derived from an EMBL/GenBank/DDBJ whole genome shotgun (WGS) entry which is preliminary data.</text>
</comment>
<dbReference type="InterPro" id="IPR002938">
    <property type="entry name" value="FAD-bd"/>
</dbReference>
<dbReference type="InterPro" id="IPR053212">
    <property type="entry name" value="DHP_3-monooxygenase"/>
</dbReference>
<organism evidence="2 3">
    <name type="scientific">Adineta steineri</name>
    <dbReference type="NCBI Taxonomy" id="433720"/>
    <lineage>
        <taxon>Eukaryota</taxon>
        <taxon>Metazoa</taxon>
        <taxon>Spiralia</taxon>
        <taxon>Gnathifera</taxon>
        <taxon>Rotifera</taxon>
        <taxon>Eurotatoria</taxon>
        <taxon>Bdelloidea</taxon>
        <taxon>Adinetida</taxon>
        <taxon>Adinetidae</taxon>
        <taxon>Adineta</taxon>
    </lineage>
</organism>
<dbReference type="Gene3D" id="3.50.50.60">
    <property type="entry name" value="FAD/NAD(P)-binding domain"/>
    <property type="match status" value="1"/>
</dbReference>
<dbReference type="Proteomes" id="UP000663860">
    <property type="component" value="Unassembled WGS sequence"/>
</dbReference>
<accession>A0A813UFF7</accession>
<dbReference type="PANTHER" id="PTHR47469:SF2">
    <property type="entry name" value="OS06G0597600 PROTEIN"/>
    <property type="match status" value="1"/>
</dbReference>
<gene>
    <name evidence="2" type="ORF">IZO911_LOCUS8220</name>
</gene>
<protein>
    <recommendedName>
        <fullName evidence="1">FAD-binding domain-containing protein</fullName>
    </recommendedName>
</protein>
<dbReference type="EMBL" id="CAJNOE010000055">
    <property type="protein sequence ID" value="CAF0825171.1"/>
    <property type="molecule type" value="Genomic_DNA"/>
</dbReference>
<evidence type="ECO:0000259" key="1">
    <source>
        <dbReference type="Pfam" id="PF01494"/>
    </source>
</evidence>